<accession>A0A0V8GCP5</accession>
<dbReference type="EC" id="3.5.4.10" evidence="10"/>
<evidence type="ECO:0000313" key="17">
    <source>
        <dbReference type="Proteomes" id="UP001387110"/>
    </source>
</evidence>
<dbReference type="GO" id="GO:0005829">
    <property type="term" value="C:cytosol"/>
    <property type="evidence" value="ECO:0007669"/>
    <property type="project" value="TreeGrafter"/>
</dbReference>
<dbReference type="PANTHER" id="PTHR11692:SF0">
    <property type="entry name" value="BIFUNCTIONAL PURINE BIOSYNTHESIS PROTEIN ATIC"/>
    <property type="match status" value="1"/>
</dbReference>
<keyword evidence="17" id="KW-1185">Reference proteome</keyword>
<comment type="domain">
    <text evidence="10">The IMP cyclohydrolase activity resides in the N-terminal region.</text>
</comment>
<comment type="catalytic activity">
    <reaction evidence="9 10">
        <text>IMP + H2O = 5-formamido-1-(5-phospho-D-ribosyl)imidazole-4-carboxamide</text>
        <dbReference type="Rhea" id="RHEA:18445"/>
        <dbReference type="ChEBI" id="CHEBI:15377"/>
        <dbReference type="ChEBI" id="CHEBI:58053"/>
        <dbReference type="ChEBI" id="CHEBI:58467"/>
        <dbReference type="EC" id="3.5.4.10"/>
    </reaction>
</comment>
<evidence type="ECO:0000256" key="5">
    <source>
        <dbReference type="ARBA" id="ARBA00022755"/>
    </source>
</evidence>
<keyword evidence="4 10" id="KW-0808">Transferase</keyword>
<evidence type="ECO:0000256" key="3">
    <source>
        <dbReference type="ARBA" id="ARBA00007667"/>
    </source>
</evidence>
<dbReference type="CDD" id="cd01421">
    <property type="entry name" value="IMPCH"/>
    <property type="match status" value="1"/>
</dbReference>
<dbReference type="EMBL" id="JBAWKY010000005">
    <property type="protein sequence ID" value="MEI4463711.1"/>
    <property type="molecule type" value="Genomic_DNA"/>
</dbReference>
<dbReference type="Proteomes" id="UP001387110">
    <property type="component" value="Unassembled WGS sequence"/>
</dbReference>
<gene>
    <name evidence="10 12" type="primary">purH</name>
    <name evidence="12" type="ORF">AS033_12945</name>
    <name evidence="13" type="ORF">RSA11_12595</name>
    <name evidence="14" type="ORF">SZL87_14895</name>
</gene>
<evidence type="ECO:0000256" key="10">
    <source>
        <dbReference type="HAMAP-Rule" id="MF_00139"/>
    </source>
</evidence>
<evidence type="ECO:0000313" key="13">
    <source>
        <dbReference type="EMBL" id="KTR26039.1"/>
    </source>
</evidence>
<dbReference type="NCBIfam" id="NF002049">
    <property type="entry name" value="PRK00881.1"/>
    <property type="match status" value="1"/>
</dbReference>
<dbReference type="GeneID" id="90838360"/>
<evidence type="ECO:0000313" key="14">
    <source>
        <dbReference type="EMBL" id="MEI4463711.1"/>
    </source>
</evidence>
<dbReference type="FunFam" id="3.40.140.20:FF:000002">
    <property type="entry name" value="Bifunctional purine biosynthesis protein PurH"/>
    <property type="match status" value="1"/>
</dbReference>
<feature type="domain" description="MGS-like" evidence="11">
    <location>
        <begin position="1"/>
        <end position="143"/>
    </location>
</feature>
<dbReference type="InterPro" id="IPR036914">
    <property type="entry name" value="MGS-like_dom_sf"/>
</dbReference>
<dbReference type="Pfam" id="PF02142">
    <property type="entry name" value="MGS"/>
    <property type="match status" value="1"/>
</dbReference>
<name>A0A0V8GCP5_9BACL</name>
<dbReference type="EMBL" id="LNQL01000005">
    <property type="protein sequence ID" value="KSU48044.1"/>
    <property type="molecule type" value="Genomic_DNA"/>
</dbReference>
<comment type="catalytic activity">
    <reaction evidence="8 10">
        <text>(6R)-10-formyltetrahydrofolate + 5-amino-1-(5-phospho-beta-D-ribosyl)imidazole-4-carboxamide = 5-formamido-1-(5-phospho-D-ribosyl)imidazole-4-carboxamide + (6S)-5,6,7,8-tetrahydrofolate</text>
        <dbReference type="Rhea" id="RHEA:22192"/>
        <dbReference type="ChEBI" id="CHEBI:57453"/>
        <dbReference type="ChEBI" id="CHEBI:58467"/>
        <dbReference type="ChEBI" id="CHEBI:58475"/>
        <dbReference type="ChEBI" id="CHEBI:195366"/>
        <dbReference type="EC" id="2.1.2.3"/>
    </reaction>
</comment>
<comment type="pathway">
    <text evidence="2 10">Purine metabolism; IMP biosynthesis via de novo pathway; 5-formamido-1-(5-phospho-D-ribosyl)imidazole-4-carboxamide from 5-amino-1-(5-phospho-D-ribosyl)imidazole-4-carboxamide (10-formyl THF route): step 1/1.</text>
</comment>
<evidence type="ECO:0000259" key="11">
    <source>
        <dbReference type="PROSITE" id="PS51855"/>
    </source>
</evidence>
<organism evidence="12 15">
    <name type="scientific">Exiguobacterium indicum</name>
    <dbReference type="NCBI Taxonomy" id="296995"/>
    <lineage>
        <taxon>Bacteria</taxon>
        <taxon>Bacillati</taxon>
        <taxon>Bacillota</taxon>
        <taxon>Bacilli</taxon>
        <taxon>Bacillales</taxon>
        <taxon>Bacillales Family XII. Incertae Sedis</taxon>
        <taxon>Exiguobacterium</taxon>
    </lineage>
</organism>
<dbReference type="Pfam" id="PF01808">
    <property type="entry name" value="AICARFT_IMPCHas"/>
    <property type="match status" value="1"/>
</dbReference>
<dbReference type="SMART" id="SM00798">
    <property type="entry name" value="AICARFT_IMPCHas"/>
    <property type="match status" value="1"/>
</dbReference>
<dbReference type="Gene3D" id="3.40.50.1380">
    <property type="entry name" value="Methylglyoxal synthase-like domain"/>
    <property type="match status" value="1"/>
</dbReference>
<dbReference type="GO" id="GO:0006189">
    <property type="term" value="P:'de novo' IMP biosynthetic process"/>
    <property type="evidence" value="ECO:0007669"/>
    <property type="project" value="UniProtKB-UniRule"/>
</dbReference>
<evidence type="ECO:0000313" key="16">
    <source>
        <dbReference type="Proteomes" id="UP000072605"/>
    </source>
</evidence>
<dbReference type="Proteomes" id="UP000072605">
    <property type="component" value="Unassembled WGS sequence"/>
</dbReference>
<dbReference type="HAMAP" id="MF_00139">
    <property type="entry name" value="PurH"/>
    <property type="match status" value="1"/>
</dbReference>
<evidence type="ECO:0000256" key="9">
    <source>
        <dbReference type="ARBA" id="ARBA00050687"/>
    </source>
</evidence>
<evidence type="ECO:0000313" key="15">
    <source>
        <dbReference type="Proteomes" id="UP000053797"/>
    </source>
</evidence>
<proteinExistence type="inferred from homology"/>
<dbReference type="OrthoDB" id="9802065at2"/>
<dbReference type="AlphaFoldDB" id="A0A0V8GCP5"/>
<comment type="similarity">
    <text evidence="3 10">Belongs to the PurH family.</text>
</comment>
<dbReference type="PROSITE" id="PS51855">
    <property type="entry name" value="MGS"/>
    <property type="match status" value="1"/>
</dbReference>
<evidence type="ECO:0000256" key="4">
    <source>
        <dbReference type="ARBA" id="ARBA00022679"/>
    </source>
</evidence>
<dbReference type="Proteomes" id="UP000053797">
    <property type="component" value="Unassembled WGS sequence"/>
</dbReference>
<dbReference type="InterPro" id="IPR024051">
    <property type="entry name" value="AICAR_Tfase_dup_dom_sf"/>
</dbReference>
<dbReference type="EC" id="2.1.2.3" evidence="10"/>
<dbReference type="RefSeq" id="WP_029340747.1">
    <property type="nucleotide sequence ID" value="NZ_FMYN01000005.1"/>
</dbReference>
<dbReference type="FunFam" id="3.40.140.20:FF:000001">
    <property type="entry name" value="Bifunctional purine biosynthesis protein PurH"/>
    <property type="match status" value="1"/>
</dbReference>
<dbReference type="GO" id="GO:0003937">
    <property type="term" value="F:IMP cyclohydrolase activity"/>
    <property type="evidence" value="ECO:0007669"/>
    <property type="project" value="UniProtKB-UniRule"/>
</dbReference>
<dbReference type="InterPro" id="IPR011607">
    <property type="entry name" value="MGS-like_dom"/>
</dbReference>
<dbReference type="Gene3D" id="3.40.140.20">
    <property type="match status" value="2"/>
</dbReference>
<dbReference type="PANTHER" id="PTHR11692">
    <property type="entry name" value="BIFUNCTIONAL PURINE BIOSYNTHESIS PROTEIN PURH"/>
    <property type="match status" value="1"/>
</dbReference>
<keyword evidence="5 10" id="KW-0658">Purine biosynthesis</keyword>
<reference evidence="12 15" key="1">
    <citation type="journal article" date="2015" name="Int. J. Syst. Evol. Microbiol.">
        <title>Exiguobacterium enclense sp. nov., isolated from sediment.</title>
        <authorList>
            <person name="Dastager S.G."/>
            <person name="Mawlankar R."/>
            <person name="Sonalkar V.V."/>
            <person name="Thorat M.N."/>
            <person name="Mual P."/>
            <person name="Verma A."/>
            <person name="Krishnamurthi S."/>
            <person name="Tang S.K."/>
            <person name="Li W.J."/>
        </authorList>
    </citation>
    <scope>NUCLEOTIDE SEQUENCE [LARGE SCALE GENOMIC DNA]</scope>
    <source>
        <strain evidence="12 15">NIO-1109</strain>
    </source>
</reference>
<comment type="caution">
    <text evidence="12">The sequence shown here is derived from an EMBL/GenBank/DDBJ whole genome shotgun (WGS) entry which is preliminary data.</text>
</comment>
<evidence type="ECO:0000256" key="7">
    <source>
        <dbReference type="ARBA" id="ARBA00023268"/>
    </source>
</evidence>
<dbReference type="UniPathway" id="UPA00074">
    <property type="reaction ID" value="UER00133"/>
</dbReference>
<protein>
    <recommendedName>
        <fullName evidence="10">Bifunctional purine biosynthesis protein PurH</fullName>
    </recommendedName>
    <domain>
        <recommendedName>
            <fullName evidence="10">Phosphoribosylaminoimidazolecarboxamide formyltransferase</fullName>
            <ecNumber evidence="10">2.1.2.3</ecNumber>
        </recommendedName>
        <alternativeName>
            <fullName evidence="10">AICAR transformylase</fullName>
        </alternativeName>
    </domain>
    <domain>
        <recommendedName>
            <fullName evidence="10">IMP cyclohydrolase</fullName>
            <ecNumber evidence="10">3.5.4.10</ecNumber>
        </recommendedName>
        <alternativeName>
            <fullName evidence="10">ATIC</fullName>
        </alternativeName>
        <alternativeName>
            <fullName evidence="10">IMP synthase</fullName>
        </alternativeName>
        <alternativeName>
            <fullName evidence="10">Inosinicase</fullName>
        </alternativeName>
    </domain>
</protein>
<keyword evidence="7 10" id="KW-0511">Multifunctional enzyme</keyword>
<evidence type="ECO:0000256" key="2">
    <source>
        <dbReference type="ARBA" id="ARBA00004954"/>
    </source>
</evidence>
<evidence type="ECO:0000256" key="8">
    <source>
        <dbReference type="ARBA" id="ARBA00050488"/>
    </source>
</evidence>
<dbReference type="PIRSF" id="PIRSF000414">
    <property type="entry name" value="AICARFT_IMPCHas"/>
    <property type="match status" value="1"/>
</dbReference>
<dbReference type="SUPFAM" id="SSF52335">
    <property type="entry name" value="Methylglyoxal synthase-like"/>
    <property type="match status" value="1"/>
</dbReference>
<dbReference type="EMBL" id="LDQV01000028">
    <property type="protein sequence ID" value="KTR26039.1"/>
    <property type="molecule type" value="Genomic_DNA"/>
</dbReference>
<evidence type="ECO:0000313" key="12">
    <source>
        <dbReference type="EMBL" id="KSU48044.1"/>
    </source>
</evidence>
<dbReference type="InterPro" id="IPR016193">
    <property type="entry name" value="Cytidine_deaminase-like"/>
</dbReference>
<evidence type="ECO:0000256" key="1">
    <source>
        <dbReference type="ARBA" id="ARBA00004844"/>
    </source>
</evidence>
<keyword evidence="6 10" id="KW-0378">Hydrolase</keyword>
<comment type="pathway">
    <text evidence="1 10">Purine metabolism; IMP biosynthesis via de novo pathway; IMP from 5-formamido-1-(5-phospho-D-ribosyl)imidazole-4-carboxamide: step 1/1.</text>
</comment>
<reference evidence="14 17" key="3">
    <citation type="submission" date="2023-12" db="EMBL/GenBank/DDBJ databases">
        <authorList>
            <person name="Easwaran N."/>
            <person name="Lazarus H.P.S."/>
        </authorList>
    </citation>
    <scope>NUCLEOTIDE SEQUENCE [LARGE SCALE GENOMIC DNA]</scope>
    <source>
        <strain evidence="14 17">VIT-2023</strain>
    </source>
</reference>
<reference evidence="13 16" key="2">
    <citation type="journal article" date="2016" name="Front. Microbiol.">
        <title>Genomic Resource of Rice Seed Associated Bacteria.</title>
        <authorList>
            <person name="Midha S."/>
            <person name="Bansal K."/>
            <person name="Sharma S."/>
            <person name="Kumar N."/>
            <person name="Patil P.P."/>
            <person name="Chaudhry V."/>
            <person name="Patil P.B."/>
        </authorList>
    </citation>
    <scope>NUCLEOTIDE SEQUENCE [LARGE SCALE GENOMIC DNA]</scope>
    <source>
        <strain evidence="13 16">RSA11</strain>
    </source>
</reference>
<dbReference type="GO" id="GO:0004643">
    <property type="term" value="F:phosphoribosylaminoimidazolecarboxamide formyltransferase activity"/>
    <property type="evidence" value="ECO:0007669"/>
    <property type="project" value="UniProtKB-UniRule"/>
</dbReference>
<dbReference type="SMART" id="SM00851">
    <property type="entry name" value="MGS"/>
    <property type="match status" value="1"/>
</dbReference>
<evidence type="ECO:0000256" key="6">
    <source>
        <dbReference type="ARBA" id="ARBA00022801"/>
    </source>
</evidence>
<dbReference type="InterPro" id="IPR002695">
    <property type="entry name" value="PurH-like"/>
</dbReference>
<dbReference type="NCBIfam" id="TIGR00355">
    <property type="entry name" value="purH"/>
    <property type="match status" value="1"/>
</dbReference>
<dbReference type="FunFam" id="3.40.50.1380:FF:000001">
    <property type="entry name" value="Bifunctional purine biosynthesis protein PurH"/>
    <property type="match status" value="1"/>
</dbReference>
<dbReference type="SUPFAM" id="SSF53927">
    <property type="entry name" value="Cytidine deaminase-like"/>
    <property type="match status" value="1"/>
</dbReference>
<sequence>MRALISVSDKTGIVELGRAFHEAGIELVSTGGTHQALEEAGLPVIGISEVTQFPEMLDGRVKTLHPMVHGGLLGRRDLESHREQMAAQQIQPIDFVVVNLYPFKQTVLQEDVAYADAIENIDIGGPSMLRSAAKNHAAVTVVVDPADYETVVAEIREGGTTFETRQRLAAKAFRHTAAYDALIADYFLTQTGEKFPDQLTITLEKVQDLRYGENPHQEAAFYKTPIYRGASLASAKQLHGKELSYNNIQDANAALEILDEFREAAAVVVKHMNPCGVAVGPTIGEAFRRAHAADPVSIFGGIVALNREVDLETAEQLSGIFLEIIIAPSFTEEAFALLSAKKNIRLLELDVKRVQAIRYTAVAGGMLVQDSDDETLDDAAARVVTDRKPTAAEWEDLKLAWRAVKHVKSNAIVLAKDEVTVGVGAGQMNRVGSANIAITQAGEKAVGASLASDAFFPMGDTVEAAAAAGITAIIQPGGSIRDQESIDACNKHGITMVFTNVRHFKH</sequence>